<reference evidence="6" key="1">
    <citation type="submission" date="2023-06" db="EMBL/GenBank/DDBJ databases">
        <title>Genomic of Agaribacillus aureum.</title>
        <authorList>
            <person name="Wang G."/>
        </authorList>
    </citation>
    <scope>NUCLEOTIDE SEQUENCE</scope>
    <source>
        <strain evidence="6">BMA12</strain>
    </source>
</reference>
<dbReference type="Pfam" id="PF05192">
    <property type="entry name" value="MutS_III"/>
    <property type="match status" value="1"/>
</dbReference>
<feature type="transmembrane region" description="Helical" evidence="4">
    <location>
        <begin position="337"/>
        <end position="356"/>
    </location>
</feature>
<evidence type="ECO:0000313" key="6">
    <source>
        <dbReference type="EMBL" id="MDN5211254.1"/>
    </source>
</evidence>
<dbReference type="PANTHER" id="PTHR11361:SF99">
    <property type="entry name" value="DNA MISMATCH REPAIR PROTEIN"/>
    <property type="match status" value="1"/>
</dbReference>
<gene>
    <name evidence="6" type="ORF">QQ020_04305</name>
</gene>
<evidence type="ECO:0000256" key="3">
    <source>
        <dbReference type="ARBA" id="ARBA00023125"/>
    </source>
</evidence>
<dbReference type="SUPFAM" id="SSF52540">
    <property type="entry name" value="P-loop containing nucleoside triphosphate hydrolases"/>
    <property type="match status" value="1"/>
</dbReference>
<dbReference type="PANTHER" id="PTHR11361">
    <property type="entry name" value="DNA MISMATCH REPAIR PROTEIN MUTS FAMILY MEMBER"/>
    <property type="match status" value="1"/>
</dbReference>
<dbReference type="EMBL" id="JAUJEB010000001">
    <property type="protein sequence ID" value="MDN5211254.1"/>
    <property type="molecule type" value="Genomic_DNA"/>
</dbReference>
<name>A0ABT8L0K6_9BACT</name>
<dbReference type="InterPro" id="IPR007696">
    <property type="entry name" value="DNA_mismatch_repair_MutS_core"/>
</dbReference>
<keyword evidence="1" id="KW-0547">Nucleotide-binding</keyword>
<dbReference type="Gene3D" id="3.40.50.300">
    <property type="entry name" value="P-loop containing nucleotide triphosphate hydrolases"/>
    <property type="match status" value="1"/>
</dbReference>
<dbReference type="Pfam" id="PF00488">
    <property type="entry name" value="MutS_V"/>
    <property type="match status" value="1"/>
</dbReference>
<protein>
    <submittedName>
        <fullName evidence="6">DNA mismatch repair protein MutS</fullName>
    </submittedName>
</protein>
<keyword evidence="7" id="KW-1185">Reference proteome</keyword>
<dbReference type="SUPFAM" id="SSF48334">
    <property type="entry name" value="DNA repair protein MutS, domain III"/>
    <property type="match status" value="1"/>
</dbReference>
<feature type="transmembrane region" description="Helical" evidence="4">
    <location>
        <begin position="23"/>
        <end position="43"/>
    </location>
</feature>
<evidence type="ECO:0000256" key="4">
    <source>
        <dbReference type="SAM" id="Phobius"/>
    </source>
</evidence>
<evidence type="ECO:0000259" key="5">
    <source>
        <dbReference type="SMART" id="SM00534"/>
    </source>
</evidence>
<proteinExistence type="predicted"/>
<dbReference type="SMART" id="SM00534">
    <property type="entry name" value="MUTSac"/>
    <property type="match status" value="1"/>
</dbReference>
<dbReference type="InterPro" id="IPR045076">
    <property type="entry name" value="MutS"/>
</dbReference>
<feature type="domain" description="DNA mismatch repair proteins mutS family" evidence="5">
    <location>
        <begin position="432"/>
        <end position="610"/>
    </location>
</feature>
<feature type="transmembrane region" description="Helical" evidence="4">
    <location>
        <begin position="49"/>
        <end position="68"/>
    </location>
</feature>
<organism evidence="6 7">
    <name type="scientific">Agaribacillus aureus</name>
    <dbReference type="NCBI Taxonomy" id="3051825"/>
    <lineage>
        <taxon>Bacteria</taxon>
        <taxon>Pseudomonadati</taxon>
        <taxon>Bacteroidota</taxon>
        <taxon>Cytophagia</taxon>
        <taxon>Cytophagales</taxon>
        <taxon>Splendidivirgaceae</taxon>
        <taxon>Agaribacillus</taxon>
    </lineage>
</organism>
<feature type="transmembrane region" description="Helical" evidence="4">
    <location>
        <begin position="210"/>
        <end position="234"/>
    </location>
</feature>
<dbReference type="InterPro" id="IPR027417">
    <property type="entry name" value="P-loop_NTPase"/>
</dbReference>
<evidence type="ECO:0000256" key="2">
    <source>
        <dbReference type="ARBA" id="ARBA00022840"/>
    </source>
</evidence>
<keyword evidence="2" id="KW-0067">ATP-binding</keyword>
<dbReference type="InterPro" id="IPR036187">
    <property type="entry name" value="DNA_mismatch_repair_MutS_sf"/>
</dbReference>
<dbReference type="RefSeq" id="WP_346756589.1">
    <property type="nucleotide sequence ID" value="NZ_JAUJEB010000001.1"/>
</dbReference>
<keyword evidence="3" id="KW-0238">DNA-binding</keyword>
<dbReference type="Gene3D" id="1.10.1420.10">
    <property type="match status" value="1"/>
</dbReference>
<dbReference type="InterPro" id="IPR000432">
    <property type="entry name" value="DNA_mismatch_repair_MutS_C"/>
</dbReference>
<comment type="caution">
    <text evidence="6">The sequence shown here is derived from an EMBL/GenBank/DDBJ whole genome shotgun (WGS) entry which is preliminary data.</text>
</comment>
<evidence type="ECO:0000313" key="7">
    <source>
        <dbReference type="Proteomes" id="UP001172083"/>
    </source>
</evidence>
<keyword evidence="4" id="KW-1133">Transmembrane helix</keyword>
<keyword evidence="4" id="KW-0812">Transmembrane</keyword>
<dbReference type="Proteomes" id="UP001172083">
    <property type="component" value="Unassembled WGS sequence"/>
</dbReference>
<accession>A0ABT8L0K6</accession>
<sequence>MVSIYQNNIEKYKAADLKLAKDLNGLSTLRLAAFIFSFIIIAVLANSRLLVGVLVVIPLCVLGFGWLIKRYNEVAYQKRHYDFLKTINEKEILKLQNKLADFPTGQKFTGRDHPYVSDLDIFGHHSLFQLIDRTTTESGHELLAEWMTVPASKKTILERQQAVKELSSMLDWRQHFQATGMPFRQAKSDYNKLLAWIEKPEQLLPNQSKYLVLSTFLSLLSTSAVIYFVIHLFLPDPVLSLIPLTIVLYVNSRVLKSVRPAAEEIIENTLHNLKVLAGYRSLILRIESQKFESAVLQKLQSALNHDNYSAANEINKLTKILEVFHLRGTKKEPLSSGLFYLIFNMFWLFDVYYILLTEKWKHKNKSYLKPWALAVSEFEVLSSMAGFHYSNPSFAFPEIKEEPYIINFEMLGHPLIDPKSRVCNHFNLNGRGEIAMITGSNMAGKSTFLRTIGVNLVLALMGAPCCAKSGQVSNMKIFTSMRTQDNLEEGVSSFYAELKRIEQLLKLIKDGQPIFFLLDEMFKGTNSQDRYKGGVSLIRQLGELNAFGVISTHDLALAKLAGKHMIVANYSFNSEIKEGEMIFNYELTQGICRDFNASELMKKSGIKILSNIEEM</sequence>
<evidence type="ECO:0000256" key="1">
    <source>
        <dbReference type="ARBA" id="ARBA00022741"/>
    </source>
</evidence>
<keyword evidence="4" id="KW-0472">Membrane</keyword>